<feature type="transmembrane region" description="Helical" evidence="6">
    <location>
        <begin position="455"/>
        <end position="477"/>
    </location>
</feature>
<feature type="transmembrane region" description="Helical" evidence="6">
    <location>
        <begin position="27"/>
        <end position="47"/>
    </location>
</feature>
<keyword evidence="4 6" id="KW-1133">Transmembrane helix</keyword>
<comment type="caution">
    <text evidence="7">The sequence shown here is derived from an EMBL/GenBank/DDBJ whole genome shotgun (WGS) entry which is preliminary data.</text>
</comment>
<dbReference type="GO" id="GO:0022857">
    <property type="term" value="F:transmembrane transporter activity"/>
    <property type="evidence" value="ECO:0007669"/>
    <property type="project" value="InterPro"/>
</dbReference>
<dbReference type="InterPro" id="IPR002293">
    <property type="entry name" value="AA/rel_permease1"/>
</dbReference>
<feature type="transmembrane region" description="Helical" evidence="6">
    <location>
        <begin position="183"/>
        <end position="203"/>
    </location>
</feature>
<feature type="transmembrane region" description="Helical" evidence="6">
    <location>
        <begin position="339"/>
        <end position="362"/>
    </location>
</feature>
<dbReference type="PANTHER" id="PTHR42770">
    <property type="entry name" value="AMINO ACID TRANSPORTER-RELATED"/>
    <property type="match status" value="1"/>
</dbReference>
<evidence type="ECO:0000256" key="4">
    <source>
        <dbReference type="ARBA" id="ARBA00022989"/>
    </source>
</evidence>
<feature type="transmembrane region" description="Helical" evidence="6">
    <location>
        <begin position="497"/>
        <end position="517"/>
    </location>
</feature>
<feature type="transmembrane region" description="Helical" evidence="6">
    <location>
        <begin position="93"/>
        <end position="114"/>
    </location>
</feature>
<reference evidence="7 8" key="1">
    <citation type="submission" date="2017-04" db="EMBL/GenBank/DDBJ databases">
        <title>Novel microbial lineages endemic to geothermal iron-oxide mats fill important gaps in the evolutionary history of Archaea.</title>
        <authorList>
            <person name="Jay Z.J."/>
            <person name="Beam J.P."/>
            <person name="Dlakic M."/>
            <person name="Rusch D.B."/>
            <person name="Kozubal M.A."/>
            <person name="Inskeep W.P."/>
        </authorList>
    </citation>
    <scope>NUCLEOTIDE SEQUENCE [LARGE SCALE GENOMIC DNA]</scope>
    <source>
        <strain evidence="7">OSP_D</strain>
    </source>
</reference>
<dbReference type="Gene3D" id="1.20.1740.10">
    <property type="entry name" value="Amino acid/polyamine transporter I"/>
    <property type="match status" value="1"/>
</dbReference>
<evidence type="ECO:0000256" key="1">
    <source>
        <dbReference type="ARBA" id="ARBA00004651"/>
    </source>
</evidence>
<sequence length="538" mass="57691">MSAKPFVRESTGLVKEIGALDAFSMNFSYLGPAAGITYPLIFAPYLAGADWTLATALGALVMAPVVLMYFYLSRLIPRSAGDYIYVSRILGARWGMIQAIATIFVFTTGTAVLAQSELPLVVSPALQALGVSLHDPSLISLGNAFGYQNFTSPLFFAVTLAIIALSTLVVVSRTSWFARIISGMTILQLVSTLVMLIAVFSIGGQAGYERLFNSLSSEFGGPSYSSLSGTTAQTHFDLTSTLVLMATIMGFFYLYNNAPIYFAGEVKRPERGLKAGLLYSYLVASALGTLLAFQLQHYIGEAFYDYTSVNGWSSSSGGIPIAPTSLLSYVSLIFLNSPALLFIVVLGSLTWYVLYCIIDIAIPSRILFAMAFDGLAPRSFARVSPKLHSPYVSALVIAAITAFFDYAEIYLGFSTNGIVQYGINFMLWAYLLAAISAIVIAKREIISLSSGSKKLFATLGAISCVVLLSASGLLITYGVATYSSQGFGSALFSGNLVVNLSTIAAIPIVALALYEVIRRVRAAQGIRVELAFREIPPE</sequence>
<proteinExistence type="predicted"/>
<feature type="transmembrane region" description="Helical" evidence="6">
    <location>
        <begin position="238"/>
        <end position="255"/>
    </location>
</feature>
<evidence type="ECO:0000256" key="5">
    <source>
        <dbReference type="ARBA" id="ARBA00023136"/>
    </source>
</evidence>
<evidence type="ECO:0000256" key="6">
    <source>
        <dbReference type="SAM" id="Phobius"/>
    </source>
</evidence>
<dbReference type="InterPro" id="IPR050367">
    <property type="entry name" value="APC_superfamily"/>
</dbReference>
<keyword evidence="3 6" id="KW-0812">Transmembrane</keyword>
<feature type="transmembrane region" description="Helical" evidence="6">
    <location>
        <begin position="53"/>
        <end position="72"/>
    </location>
</feature>
<evidence type="ECO:0000313" key="7">
    <source>
        <dbReference type="EMBL" id="PSN83187.1"/>
    </source>
</evidence>
<keyword evidence="2" id="KW-1003">Cell membrane</keyword>
<comment type="subcellular location">
    <subcellularLocation>
        <location evidence="1">Cell membrane</location>
        <topology evidence="1">Multi-pass membrane protein</topology>
    </subcellularLocation>
</comment>
<gene>
    <name evidence="7" type="ORF">B9Q01_05595</name>
</gene>
<dbReference type="PANTHER" id="PTHR42770:SF7">
    <property type="entry name" value="MEMBRANE PROTEIN"/>
    <property type="match status" value="1"/>
</dbReference>
<feature type="transmembrane region" description="Helical" evidence="6">
    <location>
        <begin position="150"/>
        <end position="171"/>
    </location>
</feature>
<feature type="transmembrane region" description="Helical" evidence="6">
    <location>
        <begin position="391"/>
        <end position="413"/>
    </location>
</feature>
<dbReference type="EMBL" id="NEXC01000033">
    <property type="protein sequence ID" value="PSN83187.1"/>
    <property type="molecule type" value="Genomic_DNA"/>
</dbReference>
<evidence type="ECO:0000313" key="8">
    <source>
        <dbReference type="Proteomes" id="UP000240880"/>
    </source>
</evidence>
<name>A0A2R6AA29_9ARCH</name>
<evidence type="ECO:0000256" key="3">
    <source>
        <dbReference type="ARBA" id="ARBA00022692"/>
    </source>
</evidence>
<dbReference type="Pfam" id="PF13520">
    <property type="entry name" value="AA_permease_2"/>
    <property type="match status" value="1"/>
</dbReference>
<accession>A0A2R6AA29</accession>
<protein>
    <recommendedName>
        <fullName evidence="9">Amino acid permease/ SLC12A domain-containing protein</fullName>
    </recommendedName>
</protein>
<organism evidence="7 8">
    <name type="scientific">Candidatus Marsarchaeota G1 archaeon OSP_D</name>
    <dbReference type="NCBI Taxonomy" id="1978155"/>
    <lineage>
        <taxon>Archaea</taxon>
        <taxon>Candidatus Marsarchaeota</taxon>
        <taxon>Candidatus Marsarchaeota group 1</taxon>
    </lineage>
</organism>
<dbReference type="GO" id="GO:0005886">
    <property type="term" value="C:plasma membrane"/>
    <property type="evidence" value="ECO:0007669"/>
    <property type="project" value="UniProtKB-SubCell"/>
</dbReference>
<keyword evidence="5 6" id="KW-0472">Membrane</keyword>
<evidence type="ECO:0000256" key="2">
    <source>
        <dbReference type="ARBA" id="ARBA00022475"/>
    </source>
</evidence>
<dbReference type="AlphaFoldDB" id="A0A2R6AA29"/>
<feature type="transmembrane region" description="Helical" evidence="6">
    <location>
        <begin position="276"/>
        <end position="295"/>
    </location>
</feature>
<dbReference type="PIRSF" id="PIRSF006060">
    <property type="entry name" value="AA_transporter"/>
    <property type="match status" value="1"/>
</dbReference>
<feature type="transmembrane region" description="Helical" evidence="6">
    <location>
        <begin position="425"/>
        <end position="443"/>
    </location>
</feature>
<dbReference type="Proteomes" id="UP000240880">
    <property type="component" value="Unassembled WGS sequence"/>
</dbReference>
<evidence type="ECO:0008006" key="9">
    <source>
        <dbReference type="Google" id="ProtNLM"/>
    </source>
</evidence>